<dbReference type="AlphaFoldDB" id="A0A841HFV6"/>
<sequence length="233" mass="25596">MSEQRVTLITGTRKGIGRFLAEHYAAQGHRVVGCSRQAPDWEHANYTHVAADVTDEGQVKDLFARVRKDFGRLDHLINNAGIASMNHSLLTPYATVRRVMDTNLGGTFLFSREAAKFMQRAKYGRIVNFTTVAVPLKLEGEAAYVASKAAVQSLTQVMARELAQFGITINAIGPVPIETDLIRAIPKDKIASLIERQAIKRLGTCEDVANVCDFFLKPESAFVTGQMIFLGGV</sequence>
<accession>A0A841HFV6</accession>
<dbReference type="PRINTS" id="PR00081">
    <property type="entry name" value="GDHRDH"/>
</dbReference>
<dbReference type="EC" id="1.1.1.100" evidence="3"/>
<comment type="similarity">
    <text evidence="1">Belongs to the short-chain dehydrogenases/reductases (SDR) family.</text>
</comment>
<dbReference type="Pfam" id="PF13561">
    <property type="entry name" value="adh_short_C2"/>
    <property type="match status" value="1"/>
</dbReference>
<evidence type="ECO:0000313" key="3">
    <source>
        <dbReference type="EMBL" id="MBB6091656.1"/>
    </source>
</evidence>
<dbReference type="SUPFAM" id="SSF51735">
    <property type="entry name" value="NAD(P)-binding Rossmann-fold domains"/>
    <property type="match status" value="1"/>
</dbReference>
<dbReference type="InterPro" id="IPR057326">
    <property type="entry name" value="KR_dom"/>
</dbReference>
<dbReference type="GO" id="GO:0004316">
    <property type="term" value="F:3-oxoacyl-[acyl-carrier-protein] reductase (NADPH) activity"/>
    <property type="evidence" value="ECO:0007669"/>
    <property type="project" value="UniProtKB-EC"/>
</dbReference>
<dbReference type="EMBL" id="JACHHZ010000001">
    <property type="protein sequence ID" value="MBB6091656.1"/>
    <property type="molecule type" value="Genomic_DNA"/>
</dbReference>
<evidence type="ECO:0000259" key="2">
    <source>
        <dbReference type="SMART" id="SM00822"/>
    </source>
</evidence>
<dbReference type="CDD" id="cd05233">
    <property type="entry name" value="SDR_c"/>
    <property type="match status" value="1"/>
</dbReference>
<feature type="domain" description="Ketoreductase" evidence="2">
    <location>
        <begin position="5"/>
        <end position="175"/>
    </location>
</feature>
<dbReference type="SMART" id="SM00822">
    <property type="entry name" value="PKS_KR"/>
    <property type="match status" value="1"/>
</dbReference>
<dbReference type="RefSeq" id="WP_184329444.1">
    <property type="nucleotide sequence ID" value="NZ_JACHHZ010000001.1"/>
</dbReference>
<name>A0A841HFV6_9GAMM</name>
<comment type="caution">
    <text evidence="3">The sequence shown here is derived from an EMBL/GenBank/DDBJ whole genome shotgun (WGS) entry which is preliminary data.</text>
</comment>
<dbReference type="FunFam" id="3.40.50.720:FF:000084">
    <property type="entry name" value="Short-chain dehydrogenase reductase"/>
    <property type="match status" value="1"/>
</dbReference>
<evidence type="ECO:0000313" key="4">
    <source>
        <dbReference type="Proteomes" id="UP000588068"/>
    </source>
</evidence>
<dbReference type="InterPro" id="IPR002347">
    <property type="entry name" value="SDR_fam"/>
</dbReference>
<reference evidence="3 4" key="1">
    <citation type="submission" date="2020-08" db="EMBL/GenBank/DDBJ databases">
        <title>Genomic Encyclopedia of Type Strains, Phase IV (KMG-IV): sequencing the most valuable type-strain genomes for metagenomic binning, comparative biology and taxonomic classification.</title>
        <authorList>
            <person name="Goeker M."/>
        </authorList>
    </citation>
    <scope>NUCLEOTIDE SEQUENCE [LARGE SCALE GENOMIC DNA]</scope>
    <source>
        <strain evidence="3 4">DSM 26723</strain>
    </source>
</reference>
<gene>
    <name evidence="3" type="ORF">HNQ60_000502</name>
</gene>
<dbReference type="Proteomes" id="UP000588068">
    <property type="component" value="Unassembled WGS sequence"/>
</dbReference>
<protein>
    <submittedName>
        <fullName evidence="3">3-oxoacyl-[acyl-carrier protein] reductase</fullName>
        <ecNumber evidence="3">1.1.1.100</ecNumber>
    </submittedName>
</protein>
<keyword evidence="4" id="KW-1185">Reference proteome</keyword>
<dbReference type="PANTHER" id="PTHR42760">
    <property type="entry name" value="SHORT-CHAIN DEHYDROGENASES/REDUCTASES FAMILY MEMBER"/>
    <property type="match status" value="1"/>
</dbReference>
<dbReference type="Gene3D" id="3.40.50.720">
    <property type="entry name" value="NAD(P)-binding Rossmann-like Domain"/>
    <property type="match status" value="1"/>
</dbReference>
<dbReference type="InterPro" id="IPR036291">
    <property type="entry name" value="NAD(P)-bd_dom_sf"/>
</dbReference>
<dbReference type="PANTHER" id="PTHR42760:SF106">
    <property type="entry name" value="PROTEIN FIXR"/>
    <property type="match status" value="1"/>
</dbReference>
<keyword evidence="3" id="KW-0560">Oxidoreductase</keyword>
<proteinExistence type="inferred from homology"/>
<organism evidence="3 4">
    <name type="scientific">Povalibacter uvarum</name>
    <dbReference type="NCBI Taxonomy" id="732238"/>
    <lineage>
        <taxon>Bacteria</taxon>
        <taxon>Pseudomonadati</taxon>
        <taxon>Pseudomonadota</taxon>
        <taxon>Gammaproteobacteria</taxon>
        <taxon>Steroidobacterales</taxon>
        <taxon>Steroidobacteraceae</taxon>
        <taxon>Povalibacter</taxon>
    </lineage>
</organism>
<dbReference type="PRINTS" id="PR00080">
    <property type="entry name" value="SDRFAMILY"/>
</dbReference>
<evidence type="ECO:0000256" key="1">
    <source>
        <dbReference type="ARBA" id="ARBA00006484"/>
    </source>
</evidence>